<feature type="domain" description="RNase H type-1" evidence="2">
    <location>
        <begin position="25"/>
        <end position="101"/>
    </location>
</feature>
<evidence type="ECO:0000313" key="4">
    <source>
        <dbReference type="Proteomes" id="UP000593572"/>
    </source>
</evidence>
<dbReference type="GO" id="GO:0004523">
    <property type="term" value="F:RNA-DNA hybrid ribonuclease activity"/>
    <property type="evidence" value="ECO:0007669"/>
    <property type="project" value="InterPro"/>
</dbReference>
<sequence length="203" mass="22495">MLNIDGSFVKNPSKGGARTIIRIKLWAIRNGLSLAEQLNITRIEVESDVDIVVKTISNAKANDIFLSTIVNDYRSHMSKFTSTLLKQTCQEGNQTADRLAQLGSSFQQDNYNTFYSRNLLFICKEPLTCIEALLKSNAYGLSMLRAKGIVVMVVMKGVGDEWVVVLIGSMAMSGMGVVMVMKMMNIRRLGKVEGSSWVQSSDK</sequence>
<organism evidence="3 4">
    <name type="scientific">Gossypium lobatum</name>
    <dbReference type="NCBI Taxonomy" id="34289"/>
    <lineage>
        <taxon>Eukaryota</taxon>
        <taxon>Viridiplantae</taxon>
        <taxon>Streptophyta</taxon>
        <taxon>Embryophyta</taxon>
        <taxon>Tracheophyta</taxon>
        <taxon>Spermatophyta</taxon>
        <taxon>Magnoliopsida</taxon>
        <taxon>eudicotyledons</taxon>
        <taxon>Gunneridae</taxon>
        <taxon>Pentapetalae</taxon>
        <taxon>rosids</taxon>
        <taxon>malvids</taxon>
        <taxon>Malvales</taxon>
        <taxon>Malvaceae</taxon>
        <taxon>Malvoideae</taxon>
        <taxon>Gossypium</taxon>
    </lineage>
</organism>
<dbReference type="SUPFAM" id="SSF53098">
    <property type="entry name" value="Ribonuclease H-like"/>
    <property type="match status" value="1"/>
</dbReference>
<keyword evidence="1" id="KW-0812">Transmembrane</keyword>
<evidence type="ECO:0000256" key="1">
    <source>
        <dbReference type="SAM" id="Phobius"/>
    </source>
</evidence>
<dbReference type="InterPro" id="IPR053151">
    <property type="entry name" value="RNase_H-like"/>
</dbReference>
<dbReference type="PANTHER" id="PTHR47723">
    <property type="entry name" value="OS05G0353850 PROTEIN"/>
    <property type="match status" value="1"/>
</dbReference>
<comment type="caution">
    <text evidence="3">The sequence shown here is derived from an EMBL/GenBank/DDBJ whole genome shotgun (WGS) entry which is preliminary data.</text>
</comment>
<proteinExistence type="predicted"/>
<name>A0A7J8LVL6_9ROSI</name>
<dbReference type="Proteomes" id="UP000593572">
    <property type="component" value="Unassembled WGS sequence"/>
</dbReference>
<dbReference type="PANTHER" id="PTHR47723:SF19">
    <property type="entry name" value="POLYNUCLEOTIDYL TRANSFERASE, RIBONUCLEASE H-LIKE SUPERFAMILY PROTEIN"/>
    <property type="match status" value="1"/>
</dbReference>
<dbReference type="InterPro" id="IPR012337">
    <property type="entry name" value="RNaseH-like_sf"/>
</dbReference>
<dbReference type="EMBL" id="JABEZX010000005">
    <property type="protein sequence ID" value="MBA0556484.1"/>
    <property type="molecule type" value="Genomic_DNA"/>
</dbReference>
<evidence type="ECO:0000313" key="3">
    <source>
        <dbReference type="EMBL" id="MBA0556484.1"/>
    </source>
</evidence>
<dbReference type="InterPro" id="IPR002156">
    <property type="entry name" value="RNaseH_domain"/>
</dbReference>
<evidence type="ECO:0000259" key="2">
    <source>
        <dbReference type="Pfam" id="PF13456"/>
    </source>
</evidence>
<feature type="transmembrane region" description="Helical" evidence="1">
    <location>
        <begin position="162"/>
        <end position="181"/>
    </location>
</feature>
<dbReference type="GO" id="GO:0003676">
    <property type="term" value="F:nucleic acid binding"/>
    <property type="evidence" value="ECO:0007669"/>
    <property type="project" value="InterPro"/>
</dbReference>
<keyword evidence="1" id="KW-1133">Transmembrane helix</keyword>
<protein>
    <recommendedName>
        <fullName evidence="2">RNase H type-1 domain-containing protein</fullName>
    </recommendedName>
</protein>
<keyword evidence="1" id="KW-0472">Membrane</keyword>
<dbReference type="InterPro" id="IPR044730">
    <property type="entry name" value="RNase_H-like_dom_plant"/>
</dbReference>
<reference evidence="3 4" key="1">
    <citation type="journal article" date="2019" name="Genome Biol. Evol.">
        <title>Insights into the evolution of the New World diploid cottons (Gossypium, subgenus Houzingenia) based on genome sequencing.</title>
        <authorList>
            <person name="Grover C.E."/>
            <person name="Arick M.A. 2nd"/>
            <person name="Thrash A."/>
            <person name="Conover J.L."/>
            <person name="Sanders W.S."/>
            <person name="Peterson D.G."/>
            <person name="Frelichowski J.E."/>
            <person name="Scheffler J.A."/>
            <person name="Scheffler B.E."/>
            <person name="Wendel J.F."/>
        </authorList>
    </citation>
    <scope>NUCLEOTIDE SEQUENCE [LARGE SCALE GENOMIC DNA]</scope>
    <source>
        <strain evidence="3">157</strain>
        <tissue evidence="3">Leaf</tissue>
    </source>
</reference>
<dbReference type="InterPro" id="IPR036397">
    <property type="entry name" value="RNaseH_sf"/>
</dbReference>
<gene>
    <name evidence="3" type="ORF">Golob_026581</name>
</gene>
<accession>A0A7J8LVL6</accession>
<dbReference type="CDD" id="cd06222">
    <property type="entry name" value="RNase_H_like"/>
    <property type="match status" value="1"/>
</dbReference>
<dbReference type="Pfam" id="PF13456">
    <property type="entry name" value="RVT_3"/>
    <property type="match status" value="1"/>
</dbReference>
<dbReference type="Gene3D" id="3.30.420.10">
    <property type="entry name" value="Ribonuclease H-like superfamily/Ribonuclease H"/>
    <property type="match status" value="1"/>
</dbReference>
<dbReference type="AlphaFoldDB" id="A0A7J8LVL6"/>
<keyword evidence="4" id="KW-1185">Reference proteome</keyword>